<dbReference type="PIRSF" id="PIRSF000097">
    <property type="entry name" value="AKR"/>
    <property type="match status" value="1"/>
</dbReference>
<dbReference type="PROSITE" id="PS00062">
    <property type="entry name" value="ALDOKETO_REDUCTASE_2"/>
    <property type="match status" value="1"/>
</dbReference>
<dbReference type="FunFam" id="3.20.20.100:FF:000002">
    <property type="entry name" value="2,5-diketo-D-gluconic acid reductase A"/>
    <property type="match status" value="1"/>
</dbReference>
<feature type="region of interest" description="Disordered" evidence="5">
    <location>
        <begin position="1"/>
        <end position="26"/>
    </location>
</feature>
<reference evidence="7 8" key="1">
    <citation type="journal article" date="2020" name="ISME J.">
        <title>Uncovering the hidden diversity of litter-decomposition mechanisms in mushroom-forming fungi.</title>
        <authorList>
            <person name="Floudas D."/>
            <person name="Bentzer J."/>
            <person name="Ahren D."/>
            <person name="Johansson T."/>
            <person name="Persson P."/>
            <person name="Tunlid A."/>
        </authorList>
    </citation>
    <scope>NUCLEOTIDE SEQUENCE [LARGE SCALE GENOMIC DNA]</scope>
    <source>
        <strain evidence="7 8">CBS 291.85</strain>
    </source>
</reference>
<dbReference type="SUPFAM" id="SSF51430">
    <property type="entry name" value="NAD(P)-linked oxidoreductase"/>
    <property type="match status" value="1"/>
</dbReference>
<evidence type="ECO:0000256" key="2">
    <source>
        <dbReference type="PIRSR" id="PIRSR000097-1"/>
    </source>
</evidence>
<sequence length="358" mass="39314">MSIPDNRNFKADKSMTGTANNGKRLILDGPPPDLPASYRCIFSVTLKMSAAPKIKLNNGMEIPAIGLGTWQSKPEEVVAAVSHALKEGYRHIDCAWGYGNEKDVGEGIRQSGIPRSDIWITSKLWGTYHSRVEECLDQTLSNLGTDYLDLYLIHWPVPLNPNGNHPVFPTLPNGKRDVDHSWKLSDTWKQMEEMVTKGKVKAIGISNFSVKKMEEILPTATIIPATNQLELHPYNPQHELLAYLKDKGIVPQAYSPLGSTGSPLLKDEVILGIAQEHSIEAADVVLGWLVAKHIIALPKSVTPTRITANLNGAIAGSSKLDKDDIAKIDGLAAAGKQKRFIMPPWPVDLGFDNWPPLV</sequence>
<evidence type="ECO:0000313" key="7">
    <source>
        <dbReference type="EMBL" id="KAF5343442.1"/>
    </source>
</evidence>
<dbReference type="GO" id="GO:0016616">
    <property type="term" value="F:oxidoreductase activity, acting on the CH-OH group of donors, NAD or NADP as acceptor"/>
    <property type="evidence" value="ECO:0007669"/>
    <property type="project" value="UniProtKB-ARBA"/>
</dbReference>
<dbReference type="InterPro" id="IPR036812">
    <property type="entry name" value="NAD(P)_OxRdtase_dom_sf"/>
</dbReference>
<feature type="site" description="Lowers pKa of active site Tyr" evidence="4">
    <location>
        <position position="123"/>
    </location>
</feature>
<dbReference type="InterPro" id="IPR018170">
    <property type="entry name" value="Aldo/ket_reductase_CS"/>
</dbReference>
<evidence type="ECO:0000259" key="6">
    <source>
        <dbReference type="Pfam" id="PF00248"/>
    </source>
</evidence>
<dbReference type="Proteomes" id="UP000559256">
    <property type="component" value="Unassembled WGS sequence"/>
</dbReference>
<evidence type="ECO:0000256" key="5">
    <source>
        <dbReference type="SAM" id="MobiDB-lite"/>
    </source>
</evidence>
<evidence type="ECO:0000256" key="4">
    <source>
        <dbReference type="PIRSR" id="PIRSR000097-3"/>
    </source>
</evidence>
<dbReference type="Gene3D" id="3.20.20.100">
    <property type="entry name" value="NADP-dependent oxidoreductase domain"/>
    <property type="match status" value="1"/>
</dbReference>
<dbReference type="Pfam" id="PF00248">
    <property type="entry name" value="Aldo_ket_red"/>
    <property type="match status" value="1"/>
</dbReference>
<protein>
    <recommendedName>
        <fullName evidence="6">NADP-dependent oxidoreductase domain-containing protein</fullName>
    </recommendedName>
</protein>
<feature type="active site" description="Proton donor" evidence="2">
    <location>
        <position position="98"/>
    </location>
</feature>
<dbReference type="EMBL" id="JAACJM010000140">
    <property type="protein sequence ID" value="KAF5343442.1"/>
    <property type="molecule type" value="Genomic_DNA"/>
</dbReference>
<dbReference type="InterPro" id="IPR020471">
    <property type="entry name" value="AKR"/>
</dbReference>
<organism evidence="7 8">
    <name type="scientific">Tetrapyrgos nigripes</name>
    <dbReference type="NCBI Taxonomy" id="182062"/>
    <lineage>
        <taxon>Eukaryota</taxon>
        <taxon>Fungi</taxon>
        <taxon>Dikarya</taxon>
        <taxon>Basidiomycota</taxon>
        <taxon>Agaricomycotina</taxon>
        <taxon>Agaricomycetes</taxon>
        <taxon>Agaricomycetidae</taxon>
        <taxon>Agaricales</taxon>
        <taxon>Marasmiineae</taxon>
        <taxon>Marasmiaceae</taxon>
        <taxon>Tetrapyrgos</taxon>
    </lineage>
</organism>
<proteinExistence type="predicted"/>
<gene>
    <name evidence="7" type="ORF">D9758_011837</name>
</gene>
<keyword evidence="8" id="KW-1185">Reference proteome</keyword>
<accession>A0A8H5CKH2</accession>
<dbReference type="AlphaFoldDB" id="A0A8H5CKH2"/>
<dbReference type="PRINTS" id="PR00069">
    <property type="entry name" value="ALDKETRDTASE"/>
</dbReference>
<keyword evidence="1" id="KW-0560">Oxidoreductase</keyword>
<evidence type="ECO:0000256" key="1">
    <source>
        <dbReference type="ARBA" id="ARBA00023002"/>
    </source>
</evidence>
<evidence type="ECO:0000256" key="3">
    <source>
        <dbReference type="PIRSR" id="PIRSR000097-2"/>
    </source>
</evidence>
<dbReference type="InterPro" id="IPR023210">
    <property type="entry name" value="NADP_OxRdtase_dom"/>
</dbReference>
<dbReference type="PANTHER" id="PTHR11732">
    <property type="entry name" value="ALDO/KETO REDUCTASE"/>
    <property type="match status" value="1"/>
</dbReference>
<feature type="domain" description="NADP-dependent oxidoreductase" evidence="6">
    <location>
        <begin position="65"/>
        <end position="331"/>
    </location>
</feature>
<feature type="binding site" evidence="3">
    <location>
        <position position="154"/>
    </location>
    <ligand>
        <name>substrate</name>
    </ligand>
</feature>
<evidence type="ECO:0000313" key="8">
    <source>
        <dbReference type="Proteomes" id="UP000559256"/>
    </source>
</evidence>
<dbReference type="OrthoDB" id="416253at2759"/>
<comment type="caution">
    <text evidence="7">The sequence shown here is derived from an EMBL/GenBank/DDBJ whole genome shotgun (WGS) entry which is preliminary data.</text>
</comment>
<name>A0A8H5CKH2_9AGAR</name>
<dbReference type="PROSITE" id="PS00798">
    <property type="entry name" value="ALDOKETO_REDUCTASE_1"/>
    <property type="match status" value="1"/>
</dbReference>